<evidence type="ECO:0000313" key="1">
    <source>
        <dbReference type="EMBL" id="QUD87044.1"/>
    </source>
</evidence>
<dbReference type="Proteomes" id="UP000676409">
    <property type="component" value="Chromosome"/>
</dbReference>
<sequence length="98" mass="10255">MGSIVDPALRLSAQRALLGAIYPNFRAIKVTANGSQIVLTVICEAAPDETEIDAVSAAAAEIVADFPHASISEQVIVINGPLPVEDALVAGWVFQRAE</sequence>
<dbReference type="AlphaFoldDB" id="A0A975IU12"/>
<dbReference type="RefSeq" id="WP_211937096.1">
    <property type="nucleotide sequence ID" value="NZ_CP073078.1"/>
</dbReference>
<reference evidence="1" key="1">
    <citation type="submission" date="2021-04" db="EMBL/GenBank/DDBJ databases">
        <title>The complete genome sequence of Caulobacter sp. S6.</title>
        <authorList>
            <person name="Tang Y."/>
            <person name="Ouyang W."/>
            <person name="Liu Q."/>
            <person name="Huang B."/>
            <person name="Guo Z."/>
            <person name="Lei P."/>
        </authorList>
    </citation>
    <scope>NUCLEOTIDE SEQUENCE</scope>
    <source>
        <strain evidence="1">S6</strain>
    </source>
</reference>
<dbReference type="InterPro" id="IPR058702">
    <property type="entry name" value="MafI2-like"/>
</dbReference>
<gene>
    <name evidence="1" type="ORF">KCG34_18515</name>
</gene>
<evidence type="ECO:0000313" key="2">
    <source>
        <dbReference type="Proteomes" id="UP000676409"/>
    </source>
</evidence>
<accession>A0A975IU12</accession>
<dbReference type="KEGG" id="caul:KCG34_18515"/>
<organism evidence="1 2">
    <name type="scientific">Phenylobacterium montanum</name>
    <dbReference type="NCBI Taxonomy" id="2823693"/>
    <lineage>
        <taxon>Bacteria</taxon>
        <taxon>Pseudomonadati</taxon>
        <taxon>Pseudomonadota</taxon>
        <taxon>Alphaproteobacteria</taxon>
        <taxon>Caulobacterales</taxon>
        <taxon>Caulobacteraceae</taxon>
        <taxon>Phenylobacterium</taxon>
    </lineage>
</organism>
<proteinExistence type="predicted"/>
<dbReference type="EMBL" id="CP073078">
    <property type="protein sequence ID" value="QUD87044.1"/>
    <property type="molecule type" value="Genomic_DNA"/>
</dbReference>
<dbReference type="Pfam" id="PF26541">
    <property type="entry name" value="MafI2"/>
    <property type="match status" value="1"/>
</dbReference>
<keyword evidence="2" id="KW-1185">Reference proteome</keyword>
<protein>
    <submittedName>
        <fullName evidence="1">Uncharacterized protein</fullName>
    </submittedName>
</protein>
<name>A0A975IU12_9CAUL</name>